<evidence type="ECO:0000256" key="1">
    <source>
        <dbReference type="SAM" id="MobiDB-lite"/>
    </source>
</evidence>
<sequence>MKPAVSHSAARHPSAYCRFWLEAASRTTSFANRRDEIHWSSGTAEAGYHPGARPGLGRGLVHEFLVAGLLLEGPGRAKPEQKKEGQPPVGPPPVGGTMRDWWKEDRAADGGGDLDNLMLQLDLPNTTGPSQNISIL</sequence>
<gene>
    <name evidence="2" type="ORF">ILYODFUR_007110</name>
</gene>
<reference evidence="2 3" key="1">
    <citation type="submission" date="2021-06" db="EMBL/GenBank/DDBJ databases">
        <authorList>
            <person name="Palmer J.M."/>
        </authorList>
    </citation>
    <scope>NUCLEOTIDE SEQUENCE [LARGE SCALE GENOMIC DNA]</scope>
    <source>
        <strain evidence="3">if_2019</strain>
        <tissue evidence="2">Muscle</tissue>
    </source>
</reference>
<dbReference type="EMBL" id="JAHRIQ010012036">
    <property type="protein sequence ID" value="MEQ2224405.1"/>
    <property type="molecule type" value="Genomic_DNA"/>
</dbReference>
<feature type="compositionally biased region" description="Basic and acidic residues" evidence="1">
    <location>
        <begin position="75"/>
        <end position="85"/>
    </location>
</feature>
<proteinExistence type="predicted"/>
<comment type="caution">
    <text evidence="2">The sequence shown here is derived from an EMBL/GenBank/DDBJ whole genome shotgun (WGS) entry which is preliminary data.</text>
</comment>
<evidence type="ECO:0000313" key="3">
    <source>
        <dbReference type="Proteomes" id="UP001482620"/>
    </source>
</evidence>
<keyword evidence="3" id="KW-1185">Reference proteome</keyword>
<evidence type="ECO:0000313" key="2">
    <source>
        <dbReference type="EMBL" id="MEQ2224405.1"/>
    </source>
</evidence>
<feature type="region of interest" description="Disordered" evidence="1">
    <location>
        <begin position="75"/>
        <end position="100"/>
    </location>
</feature>
<accession>A0ABV0SW57</accession>
<protein>
    <submittedName>
        <fullName evidence="2">Uncharacterized protein</fullName>
    </submittedName>
</protein>
<name>A0ABV0SW57_9TELE</name>
<organism evidence="2 3">
    <name type="scientific">Ilyodon furcidens</name>
    <name type="common">goldbreast splitfin</name>
    <dbReference type="NCBI Taxonomy" id="33524"/>
    <lineage>
        <taxon>Eukaryota</taxon>
        <taxon>Metazoa</taxon>
        <taxon>Chordata</taxon>
        <taxon>Craniata</taxon>
        <taxon>Vertebrata</taxon>
        <taxon>Euteleostomi</taxon>
        <taxon>Actinopterygii</taxon>
        <taxon>Neopterygii</taxon>
        <taxon>Teleostei</taxon>
        <taxon>Neoteleostei</taxon>
        <taxon>Acanthomorphata</taxon>
        <taxon>Ovalentaria</taxon>
        <taxon>Atherinomorphae</taxon>
        <taxon>Cyprinodontiformes</taxon>
        <taxon>Goodeidae</taxon>
        <taxon>Ilyodon</taxon>
    </lineage>
</organism>
<dbReference type="Proteomes" id="UP001482620">
    <property type="component" value="Unassembled WGS sequence"/>
</dbReference>